<feature type="region of interest" description="Disordered" evidence="6">
    <location>
        <begin position="47"/>
        <end position="69"/>
    </location>
</feature>
<protein>
    <submittedName>
        <fullName evidence="7">Mobile element protein</fullName>
    </submittedName>
</protein>
<dbReference type="Proteomes" id="UP000214720">
    <property type="component" value="Unassembled WGS sequence"/>
</dbReference>
<dbReference type="Gene3D" id="3.40.190.10">
    <property type="entry name" value="Periplasmic binding protein-like II"/>
    <property type="match status" value="1"/>
</dbReference>
<reference evidence="8" key="1">
    <citation type="submission" date="2017-01" db="EMBL/GenBank/DDBJ databases">
        <title>Genome Analysis of Deinococcus marmoris KOPRI26562.</title>
        <authorList>
            <person name="Kim J.H."/>
            <person name="Oh H.-M."/>
        </authorList>
    </citation>
    <scope>NUCLEOTIDE SEQUENCE [LARGE SCALE GENOMIC DNA]</scope>
    <source>
        <strain evidence="8">PAMC 26633</strain>
    </source>
</reference>
<comment type="function">
    <text evidence="1">Required for the transposition of the insertion element.</text>
</comment>
<dbReference type="GO" id="GO:0004803">
    <property type="term" value="F:transposase activity"/>
    <property type="evidence" value="ECO:0007669"/>
    <property type="project" value="InterPro"/>
</dbReference>
<accession>A0A226WUI5</accession>
<dbReference type="GO" id="GO:0003677">
    <property type="term" value="F:DNA binding"/>
    <property type="evidence" value="ECO:0007669"/>
    <property type="project" value="UniProtKB-KW"/>
</dbReference>
<keyword evidence="3" id="KW-0815">Transposition</keyword>
<organism evidence="7 8">
    <name type="scientific">Caballeronia sordidicola</name>
    <name type="common">Burkholderia sordidicola</name>
    <dbReference type="NCBI Taxonomy" id="196367"/>
    <lineage>
        <taxon>Bacteria</taxon>
        <taxon>Pseudomonadati</taxon>
        <taxon>Pseudomonadota</taxon>
        <taxon>Betaproteobacteria</taxon>
        <taxon>Burkholderiales</taxon>
        <taxon>Burkholderiaceae</taxon>
        <taxon>Caballeronia</taxon>
    </lineage>
</organism>
<gene>
    <name evidence="7" type="ORF">BSU04_29745</name>
</gene>
<keyword evidence="5" id="KW-0233">DNA recombination</keyword>
<evidence type="ECO:0000256" key="2">
    <source>
        <dbReference type="ARBA" id="ARBA00010961"/>
    </source>
</evidence>
<evidence type="ECO:0000256" key="3">
    <source>
        <dbReference type="ARBA" id="ARBA00022578"/>
    </source>
</evidence>
<dbReference type="InterPro" id="IPR001207">
    <property type="entry name" value="Transposase_mutator"/>
</dbReference>
<dbReference type="Pfam" id="PF00872">
    <property type="entry name" value="Transposase_mut"/>
    <property type="match status" value="1"/>
</dbReference>
<comment type="similarity">
    <text evidence="2">Belongs to the transposase mutator family.</text>
</comment>
<name>A0A226WUI5_CABSO</name>
<evidence type="ECO:0000256" key="4">
    <source>
        <dbReference type="ARBA" id="ARBA00023125"/>
    </source>
</evidence>
<evidence type="ECO:0000256" key="1">
    <source>
        <dbReference type="ARBA" id="ARBA00002190"/>
    </source>
</evidence>
<keyword evidence="4" id="KW-0238">DNA-binding</keyword>
<comment type="caution">
    <text evidence="7">The sequence shown here is derived from an EMBL/GenBank/DDBJ whole genome shotgun (WGS) entry which is preliminary data.</text>
</comment>
<evidence type="ECO:0000313" key="7">
    <source>
        <dbReference type="EMBL" id="OXC74845.1"/>
    </source>
</evidence>
<dbReference type="OrthoDB" id="9793302at2"/>
<evidence type="ECO:0000313" key="8">
    <source>
        <dbReference type="Proteomes" id="UP000214720"/>
    </source>
</evidence>
<evidence type="ECO:0000256" key="6">
    <source>
        <dbReference type="SAM" id="MobiDB-lite"/>
    </source>
</evidence>
<dbReference type="AlphaFoldDB" id="A0A226WUI5"/>
<dbReference type="GO" id="GO:0006313">
    <property type="term" value="P:DNA transposition"/>
    <property type="evidence" value="ECO:0007669"/>
    <property type="project" value="InterPro"/>
</dbReference>
<proteinExistence type="inferred from homology"/>
<feature type="compositionally biased region" description="Low complexity" evidence="6">
    <location>
        <begin position="58"/>
        <end position="67"/>
    </location>
</feature>
<sequence>MIFDEPDLMIEAAVDGLGVAYVLEHDAAGRIVTERLVRMLEDWTPPFSDRRGQRRRQAPAGAASGSSENAEVVKDLLNGLIERRLPSGRDSLLVIDGFKALRAAIEAVFGKRAHEQRCRTHKMRDVTDRLTKEVVSRVSAVMKAASRCQKKRGWRN</sequence>
<dbReference type="EMBL" id="MTHB01000200">
    <property type="protein sequence ID" value="OXC74845.1"/>
    <property type="molecule type" value="Genomic_DNA"/>
</dbReference>
<evidence type="ECO:0000256" key="5">
    <source>
        <dbReference type="ARBA" id="ARBA00023172"/>
    </source>
</evidence>